<dbReference type="EMBL" id="CAJPVJ010008125">
    <property type="protein sequence ID" value="CAG2171721.1"/>
    <property type="molecule type" value="Genomic_DNA"/>
</dbReference>
<sequence length="153" mass="17067">MKMFSLVIGSLLTMYQIGSSTGFSMCLLNTIGINCKNMTHDEQQDALIENLLTRVKNRANDLVPIGFIYTQHPDQAEPGELWPGYTWADVTGQYAGLFFRAEGGSSLPFNGGAQGEDAPSVDEPYWVEYFKVKVSGGEVRPKNQAIRIWERVK</sequence>
<keyword evidence="3" id="KW-1185">Reference proteome</keyword>
<dbReference type="AlphaFoldDB" id="A0A7R9M6J7"/>
<dbReference type="Proteomes" id="UP000728032">
    <property type="component" value="Unassembled WGS sequence"/>
</dbReference>
<feature type="signal peptide" evidence="1">
    <location>
        <begin position="1"/>
        <end position="22"/>
    </location>
</feature>
<name>A0A7R9M6J7_9ACAR</name>
<feature type="chain" id="PRO_5036211413" evidence="1">
    <location>
        <begin position="23"/>
        <end position="153"/>
    </location>
</feature>
<evidence type="ECO:0000256" key="1">
    <source>
        <dbReference type="SAM" id="SignalP"/>
    </source>
</evidence>
<evidence type="ECO:0000313" key="2">
    <source>
        <dbReference type="EMBL" id="CAD7654534.1"/>
    </source>
</evidence>
<dbReference type="OrthoDB" id="6503162at2759"/>
<accession>A0A7R9M6J7</accession>
<evidence type="ECO:0000313" key="3">
    <source>
        <dbReference type="Proteomes" id="UP000728032"/>
    </source>
</evidence>
<organism evidence="2">
    <name type="scientific">Oppiella nova</name>
    <dbReference type="NCBI Taxonomy" id="334625"/>
    <lineage>
        <taxon>Eukaryota</taxon>
        <taxon>Metazoa</taxon>
        <taxon>Ecdysozoa</taxon>
        <taxon>Arthropoda</taxon>
        <taxon>Chelicerata</taxon>
        <taxon>Arachnida</taxon>
        <taxon>Acari</taxon>
        <taxon>Acariformes</taxon>
        <taxon>Sarcoptiformes</taxon>
        <taxon>Oribatida</taxon>
        <taxon>Brachypylina</taxon>
        <taxon>Oppioidea</taxon>
        <taxon>Oppiidae</taxon>
        <taxon>Oppiella</taxon>
    </lineage>
</organism>
<reference evidence="2" key="1">
    <citation type="submission" date="2020-11" db="EMBL/GenBank/DDBJ databases">
        <authorList>
            <person name="Tran Van P."/>
        </authorList>
    </citation>
    <scope>NUCLEOTIDE SEQUENCE</scope>
</reference>
<gene>
    <name evidence="2" type="ORF">ONB1V03_LOCUS11181</name>
</gene>
<proteinExistence type="predicted"/>
<dbReference type="EMBL" id="OC922950">
    <property type="protein sequence ID" value="CAD7654534.1"/>
    <property type="molecule type" value="Genomic_DNA"/>
</dbReference>
<protein>
    <submittedName>
        <fullName evidence="2">Uncharacterized protein</fullName>
    </submittedName>
</protein>
<keyword evidence="1" id="KW-0732">Signal</keyword>